<dbReference type="Proteomes" id="UP000215914">
    <property type="component" value="Chromosome 16"/>
</dbReference>
<keyword evidence="3" id="KW-1185">Reference proteome</keyword>
<proteinExistence type="predicted"/>
<accession>A0A251S2M6</accession>
<reference evidence="1" key="3">
    <citation type="submission" date="2020-06" db="EMBL/GenBank/DDBJ databases">
        <title>Helianthus annuus Genome sequencing and assembly Release 2.</title>
        <authorList>
            <person name="Gouzy J."/>
            <person name="Langlade N."/>
            <person name="Munos S."/>
        </authorList>
    </citation>
    <scope>NUCLEOTIDE SEQUENCE</scope>
    <source>
        <tissue evidence="1">Leaves</tissue>
    </source>
</reference>
<evidence type="ECO:0000313" key="3">
    <source>
        <dbReference type="Proteomes" id="UP000215914"/>
    </source>
</evidence>
<organism evidence="2 3">
    <name type="scientific">Helianthus annuus</name>
    <name type="common">Common sunflower</name>
    <dbReference type="NCBI Taxonomy" id="4232"/>
    <lineage>
        <taxon>Eukaryota</taxon>
        <taxon>Viridiplantae</taxon>
        <taxon>Streptophyta</taxon>
        <taxon>Embryophyta</taxon>
        <taxon>Tracheophyta</taxon>
        <taxon>Spermatophyta</taxon>
        <taxon>Magnoliopsida</taxon>
        <taxon>eudicotyledons</taxon>
        <taxon>Gunneridae</taxon>
        <taxon>Pentapetalae</taxon>
        <taxon>asterids</taxon>
        <taxon>campanulids</taxon>
        <taxon>Asterales</taxon>
        <taxon>Asteraceae</taxon>
        <taxon>Asteroideae</taxon>
        <taxon>Heliantheae alliance</taxon>
        <taxon>Heliantheae</taxon>
        <taxon>Helianthus</taxon>
    </lineage>
</organism>
<dbReference type="InParanoid" id="A0A251S2M6"/>
<evidence type="ECO:0000313" key="1">
    <source>
        <dbReference type="EMBL" id="KAF5761518.1"/>
    </source>
</evidence>
<dbReference type="AlphaFoldDB" id="A0A251S2M6"/>
<dbReference type="EMBL" id="MNCJ02000331">
    <property type="protein sequence ID" value="KAF5761518.1"/>
    <property type="molecule type" value="Genomic_DNA"/>
</dbReference>
<dbReference type="EMBL" id="CM007905">
    <property type="protein sequence ID" value="OTF92386.1"/>
    <property type="molecule type" value="Genomic_DNA"/>
</dbReference>
<sequence length="55" mass="6024">MHSPFRSQSHLAPALSLFNLTDLLRVYVTEAEQMTARVSRLIPTTAVKVASPVAT</sequence>
<reference evidence="1 3" key="1">
    <citation type="journal article" date="2017" name="Nature">
        <title>The sunflower genome provides insights into oil metabolism, flowering and Asterid evolution.</title>
        <authorList>
            <person name="Badouin H."/>
            <person name="Gouzy J."/>
            <person name="Grassa C.J."/>
            <person name="Murat F."/>
            <person name="Staton S.E."/>
            <person name="Cottret L."/>
            <person name="Lelandais-Briere C."/>
            <person name="Owens G.L."/>
            <person name="Carrere S."/>
            <person name="Mayjonade B."/>
            <person name="Legrand L."/>
            <person name="Gill N."/>
            <person name="Kane N.C."/>
            <person name="Bowers J.E."/>
            <person name="Hubner S."/>
            <person name="Bellec A."/>
            <person name="Berard A."/>
            <person name="Berges H."/>
            <person name="Blanchet N."/>
            <person name="Boniface M.C."/>
            <person name="Brunel D."/>
            <person name="Catrice O."/>
            <person name="Chaidir N."/>
            <person name="Claudel C."/>
            <person name="Donnadieu C."/>
            <person name="Faraut T."/>
            <person name="Fievet G."/>
            <person name="Helmstetter N."/>
            <person name="King M."/>
            <person name="Knapp S.J."/>
            <person name="Lai Z."/>
            <person name="Le Paslier M.C."/>
            <person name="Lippi Y."/>
            <person name="Lorenzon L."/>
            <person name="Mandel J.R."/>
            <person name="Marage G."/>
            <person name="Marchand G."/>
            <person name="Marquand E."/>
            <person name="Bret-Mestries E."/>
            <person name="Morien E."/>
            <person name="Nambeesan S."/>
            <person name="Nguyen T."/>
            <person name="Pegot-Espagnet P."/>
            <person name="Pouilly N."/>
            <person name="Raftis F."/>
            <person name="Sallet E."/>
            <person name="Schiex T."/>
            <person name="Thomas J."/>
            <person name="Vandecasteele C."/>
            <person name="Vares D."/>
            <person name="Vear F."/>
            <person name="Vautrin S."/>
            <person name="Crespi M."/>
            <person name="Mangin B."/>
            <person name="Burke J.M."/>
            <person name="Salse J."/>
            <person name="Munos S."/>
            <person name="Vincourt P."/>
            <person name="Rieseberg L.H."/>
            <person name="Langlade N.B."/>
        </authorList>
    </citation>
    <scope>NUCLEOTIDE SEQUENCE [LARGE SCALE GENOMIC DNA]</scope>
    <source>
        <strain evidence="3">cv. SF193</strain>
        <tissue evidence="1">Leaves</tissue>
    </source>
</reference>
<protein>
    <submittedName>
        <fullName evidence="2">Uncharacterized protein</fullName>
    </submittedName>
</protein>
<name>A0A251S2M6_HELAN</name>
<reference evidence="2" key="2">
    <citation type="submission" date="2017-02" db="EMBL/GenBank/DDBJ databases">
        <title>Sunflower complete genome.</title>
        <authorList>
            <person name="Langlade N."/>
            <person name="Munos S."/>
        </authorList>
    </citation>
    <scope>NUCLEOTIDE SEQUENCE [LARGE SCALE GENOMIC DNA]</scope>
    <source>
        <tissue evidence="2">Leaves</tissue>
    </source>
</reference>
<evidence type="ECO:0000313" key="2">
    <source>
        <dbReference type="EMBL" id="OTF92386.1"/>
    </source>
</evidence>
<dbReference type="Gramene" id="mRNA:HanXRQr2_Chr16g0766031">
    <property type="protein sequence ID" value="CDS:HanXRQr2_Chr16g0766031.1"/>
    <property type="gene ID" value="HanXRQr2_Chr16g0766031"/>
</dbReference>
<gene>
    <name evidence="2" type="ORF">HannXRQ_Chr16g0521291</name>
    <name evidence="1" type="ORF">HanXRQr2_Chr16g0766031</name>
</gene>